<name>A0ACC3TEN7_9ASCO</name>
<dbReference type="Proteomes" id="UP001489719">
    <property type="component" value="Unassembled WGS sequence"/>
</dbReference>
<evidence type="ECO:0000313" key="2">
    <source>
        <dbReference type="Proteomes" id="UP001489719"/>
    </source>
</evidence>
<proteinExistence type="predicted"/>
<keyword evidence="2" id="KW-1185">Reference proteome</keyword>
<dbReference type="EMBL" id="MU970172">
    <property type="protein sequence ID" value="KAK9319634.1"/>
    <property type="molecule type" value="Genomic_DNA"/>
</dbReference>
<organism evidence="1 2">
    <name type="scientific">Lipomyces orientalis</name>
    <dbReference type="NCBI Taxonomy" id="1233043"/>
    <lineage>
        <taxon>Eukaryota</taxon>
        <taxon>Fungi</taxon>
        <taxon>Dikarya</taxon>
        <taxon>Ascomycota</taxon>
        <taxon>Saccharomycotina</taxon>
        <taxon>Lipomycetes</taxon>
        <taxon>Lipomycetales</taxon>
        <taxon>Lipomycetaceae</taxon>
        <taxon>Lipomyces</taxon>
    </lineage>
</organism>
<evidence type="ECO:0000313" key="1">
    <source>
        <dbReference type="EMBL" id="KAK9319634.1"/>
    </source>
</evidence>
<reference evidence="2" key="1">
    <citation type="journal article" date="2024" name="Front. Bioeng. Biotechnol.">
        <title>Genome-scale model development and genomic sequencing of the oleaginous clade Lipomyces.</title>
        <authorList>
            <person name="Czajka J.J."/>
            <person name="Han Y."/>
            <person name="Kim J."/>
            <person name="Mondo S.J."/>
            <person name="Hofstad B.A."/>
            <person name="Robles A."/>
            <person name="Haridas S."/>
            <person name="Riley R."/>
            <person name="LaButti K."/>
            <person name="Pangilinan J."/>
            <person name="Andreopoulos W."/>
            <person name="Lipzen A."/>
            <person name="Yan J."/>
            <person name="Wang M."/>
            <person name="Ng V."/>
            <person name="Grigoriev I.V."/>
            <person name="Spatafora J.W."/>
            <person name="Magnuson J.K."/>
            <person name="Baker S.E."/>
            <person name="Pomraning K.R."/>
        </authorList>
    </citation>
    <scope>NUCLEOTIDE SEQUENCE [LARGE SCALE GENOMIC DNA]</scope>
    <source>
        <strain evidence="2">CBS 10300</strain>
    </source>
</reference>
<accession>A0ACC3TEN7</accession>
<comment type="caution">
    <text evidence="1">The sequence shown here is derived from an EMBL/GenBank/DDBJ whole genome shotgun (WGS) entry which is preliminary data.</text>
</comment>
<gene>
    <name evidence="1" type="ORF">V1517DRAFT_331845</name>
</gene>
<sequence>MFLEFVATGIAITGGWLILQHLLLSATQDEPPLAKGPFPFLGFALAFVRNPQTLLLGLQEKYGWVFTIYMAGDRVTVLTDTSFGIPQAFSKRSLSFLHFQRKFSQTLFGYTKSFAMDLELQKRLVHKISNVLGSKPLSADITQTLKTTYLSLIDDSSRYARCAGQVVDLYDYCRDNMFYASARALFGPEFSVDQIYRPFILFEEHFPKFARGYPGFLNREGCRAQHEVLDKLGTFFIDPSRVAKSSLLIRSLYDILMDGDHKSSADIAGFFFSILIGSKSNSVPGAFWMLSNIVADVELKAEIEEIIAKQYDAVTGEFDWTALLQNPLISSCFKETMRLNGNTMPARQVMEDITLKVASRSNGDARDVLFRKGSSIVMPGNIVHWNPDVYPDPMKWMGKRFLEENQGVLIQGGSTRRAYIPWGGGADMCPGRHLALLEAVIQLVYTLVRFDIEPIEPLPAPLLEGRYITGMLRPEKSYRVKLTRRKMPLVPLSA</sequence>
<protein>
    <submittedName>
        <fullName evidence="1">Cytochrome P450</fullName>
    </submittedName>
</protein>